<sequence>MPVQDLLGAAGQLARAQREAGLDIARSVGACRATVSLVRLLDGCGEAPLGQLAGSLRVDLSVASRQVSQAVQDGHVERSIGPDDRRIRTVRLTPAGQDLAARLHQESADRAAVTFADWTDDELTAAATTLRRLADALTPRTTGHPARTIDES</sequence>
<feature type="domain" description="HTH marR-type" evidence="1">
    <location>
        <begin position="3"/>
        <end position="135"/>
    </location>
</feature>
<dbReference type="InterPro" id="IPR036390">
    <property type="entry name" value="WH_DNA-bd_sf"/>
</dbReference>
<accession>A0A512PGG4</accession>
<evidence type="ECO:0000259" key="1">
    <source>
        <dbReference type="PROSITE" id="PS50995"/>
    </source>
</evidence>
<dbReference type="PANTHER" id="PTHR33164:SF57">
    <property type="entry name" value="MARR-FAMILY TRANSCRIPTIONAL REGULATOR"/>
    <property type="match status" value="1"/>
</dbReference>
<dbReference type="GO" id="GO:0006950">
    <property type="term" value="P:response to stress"/>
    <property type="evidence" value="ECO:0007669"/>
    <property type="project" value="TreeGrafter"/>
</dbReference>
<dbReference type="OrthoDB" id="3778086at2"/>
<dbReference type="InterPro" id="IPR000835">
    <property type="entry name" value="HTH_MarR-typ"/>
</dbReference>
<dbReference type="PROSITE" id="PS50995">
    <property type="entry name" value="HTH_MARR_2"/>
    <property type="match status" value="1"/>
</dbReference>
<evidence type="ECO:0000313" key="2">
    <source>
        <dbReference type="EMBL" id="GEP70288.1"/>
    </source>
</evidence>
<keyword evidence="3" id="KW-1185">Reference proteome</keyword>
<dbReference type="AlphaFoldDB" id="A0A512PGG4"/>
<dbReference type="SUPFAM" id="SSF46785">
    <property type="entry name" value="Winged helix' DNA-binding domain"/>
    <property type="match status" value="1"/>
</dbReference>
<dbReference type="SMART" id="SM00347">
    <property type="entry name" value="HTH_MARR"/>
    <property type="match status" value="1"/>
</dbReference>
<comment type="caution">
    <text evidence="2">The sequence shown here is derived from an EMBL/GenBank/DDBJ whole genome shotgun (WGS) entry which is preliminary data.</text>
</comment>
<protein>
    <recommendedName>
        <fullName evidence="1">HTH marR-type domain-containing protein</fullName>
    </recommendedName>
</protein>
<gene>
    <name evidence="2" type="ORF">CSO01_30030</name>
</gene>
<dbReference type="EMBL" id="BKAL01000011">
    <property type="protein sequence ID" value="GEP70288.1"/>
    <property type="molecule type" value="Genomic_DNA"/>
</dbReference>
<dbReference type="PANTHER" id="PTHR33164">
    <property type="entry name" value="TRANSCRIPTIONAL REGULATOR, MARR FAMILY"/>
    <property type="match status" value="1"/>
</dbReference>
<dbReference type="InterPro" id="IPR036388">
    <property type="entry name" value="WH-like_DNA-bd_sf"/>
</dbReference>
<dbReference type="Gene3D" id="1.10.10.10">
    <property type="entry name" value="Winged helix-like DNA-binding domain superfamily/Winged helix DNA-binding domain"/>
    <property type="match status" value="1"/>
</dbReference>
<name>A0A512PGG4_9CELL</name>
<dbReference type="RefSeq" id="WP_146954062.1">
    <property type="nucleotide sequence ID" value="NZ_BAABBJ010000014.1"/>
</dbReference>
<dbReference type="GO" id="GO:0003700">
    <property type="term" value="F:DNA-binding transcription factor activity"/>
    <property type="evidence" value="ECO:0007669"/>
    <property type="project" value="InterPro"/>
</dbReference>
<dbReference type="InterPro" id="IPR039422">
    <property type="entry name" value="MarR/SlyA-like"/>
</dbReference>
<proteinExistence type="predicted"/>
<dbReference type="Pfam" id="PF01047">
    <property type="entry name" value="MarR"/>
    <property type="match status" value="1"/>
</dbReference>
<reference evidence="2 3" key="1">
    <citation type="submission" date="2019-07" db="EMBL/GenBank/DDBJ databases">
        <title>Whole genome shotgun sequence of Cellulomonas soli NBRC 109434.</title>
        <authorList>
            <person name="Hosoyama A."/>
            <person name="Uohara A."/>
            <person name="Ohji S."/>
            <person name="Ichikawa N."/>
        </authorList>
    </citation>
    <scope>NUCLEOTIDE SEQUENCE [LARGE SCALE GENOMIC DNA]</scope>
    <source>
        <strain evidence="2 3">NBRC 109434</strain>
    </source>
</reference>
<evidence type="ECO:0000313" key="3">
    <source>
        <dbReference type="Proteomes" id="UP000321798"/>
    </source>
</evidence>
<dbReference type="Proteomes" id="UP000321798">
    <property type="component" value="Unassembled WGS sequence"/>
</dbReference>
<organism evidence="2 3">
    <name type="scientific">Cellulomonas soli</name>
    <dbReference type="NCBI Taxonomy" id="931535"/>
    <lineage>
        <taxon>Bacteria</taxon>
        <taxon>Bacillati</taxon>
        <taxon>Actinomycetota</taxon>
        <taxon>Actinomycetes</taxon>
        <taxon>Micrococcales</taxon>
        <taxon>Cellulomonadaceae</taxon>
        <taxon>Cellulomonas</taxon>
    </lineage>
</organism>